<gene>
    <name evidence="3" type="ORF">AAH991_23050</name>
</gene>
<name>A0ABV0ATU8_9ACTN</name>
<evidence type="ECO:0000313" key="4">
    <source>
        <dbReference type="Proteomes" id="UP001447516"/>
    </source>
</evidence>
<dbReference type="Pfam" id="PF01526">
    <property type="entry name" value="DDE_Tnp_Tn3"/>
    <property type="match status" value="1"/>
</dbReference>
<dbReference type="Proteomes" id="UP001447516">
    <property type="component" value="Unassembled WGS sequence"/>
</dbReference>
<evidence type="ECO:0000256" key="1">
    <source>
        <dbReference type="SAM" id="MobiDB-lite"/>
    </source>
</evidence>
<feature type="region of interest" description="Disordered" evidence="1">
    <location>
        <begin position="72"/>
        <end position="103"/>
    </location>
</feature>
<evidence type="ECO:0000259" key="2">
    <source>
        <dbReference type="Pfam" id="PF01526"/>
    </source>
</evidence>
<accession>A0ABV0ATU8</accession>
<evidence type="ECO:0000313" key="3">
    <source>
        <dbReference type="EMBL" id="MEN3538011.1"/>
    </source>
</evidence>
<reference evidence="3 4" key="1">
    <citation type="submission" date="2024-05" db="EMBL/GenBank/DDBJ databases">
        <title>Microbispora sp.ZYX-F-249.</title>
        <authorList>
            <person name="Xie H."/>
        </authorList>
    </citation>
    <scope>NUCLEOTIDE SEQUENCE [LARGE SCALE GENOMIC DNA]</scope>
    <source>
        <strain evidence="3 4">ZYX-F-249</strain>
    </source>
</reference>
<dbReference type="RefSeq" id="WP_346227963.1">
    <property type="nucleotide sequence ID" value="NZ_JBDJAW010000020.1"/>
</dbReference>
<feature type="domain" description="Tn3 transposase DDE" evidence="2">
    <location>
        <begin position="2"/>
        <end position="43"/>
    </location>
</feature>
<protein>
    <submittedName>
        <fullName evidence="3">Tn3 family transposase</fullName>
    </submittedName>
</protein>
<dbReference type="InterPro" id="IPR002513">
    <property type="entry name" value="Tn3_Tnp_DDE_dom"/>
</dbReference>
<comment type="caution">
    <text evidence="3">The sequence shown here is derived from an EMBL/GenBank/DDBJ whole genome shotgun (WGS) entry which is preliminary data.</text>
</comment>
<proteinExistence type="predicted"/>
<organism evidence="3 4">
    <name type="scientific">Microbispora maris</name>
    <dbReference type="NCBI Taxonomy" id="3144104"/>
    <lineage>
        <taxon>Bacteria</taxon>
        <taxon>Bacillati</taxon>
        <taxon>Actinomycetota</taxon>
        <taxon>Actinomycetes</taxon>
        <taxon>Streptosporangiales</taxon>
        <taxon>Streptosporangiaceae</taxon>
        <taxon>Microbispora</taxon>
    </lineage>
</organism>
<sequence>MIRTVFICDYLADEELRREMHEGLNMVENRNSANKDIFYGKADSALPVRLRRRWCRAVSERPRAVRWPVARPRRRRCDEDRQPPPCGEMAGPAVGSGSAGRGLRSSVSVVGREVFMRCRCWSRCRRASAEGTEATGGARCGRDRSLR</sequence>
<keyword evidence="4" id="KW-1185">Reference proteome</keyword>
<dbReference type="EMBL" id="JBDJAW010000020">
    <property type="protein sequence ID" value="MEN3538011.1"/>
    <property type="molecule type" value="Genomic_DNA"/>
</dbReference>